<evidence type="ECO:0000313" key="5">
    <source>
        <dbReference type="EMBL" id="RKD76386.1"/>
    </source>
</evidence>
<dbReference type="PANTHER" id="PTHR43320">
    <property type="entry name" value="SUGAR KINASE"/>
    <property type="match status" value="1"/>
</dbReference>
<comment type="similarity">
    <text evidence="1">Belongs to the carbohydrate kinase PfkB family.</text>
</comment>
<keyword evidence="6" id="KW-1185">Reference proteome</keyword>
<name>A0A419V8E2_9BACL</name>
<dbReference type="Gene3D" id="3.40.1190.20">
    <property type="match status" value="1"/>
</dbReference>
<dbReference type="InterPro" id="IPR029056">
    <property type="entry name" value="Ribokinase-like"/>
</dbReference>
<protein>
    <submittedName>
        <fullName evidence="5">2-dehydro-3-deoxygluconokinase</fullName>
    </submittedName>
</protein>
<keyword evidence="3 5" id="KW-0418">Kinase</keyword>
<reference evidence="5 6" key="1">
    <citation type="submission" date="2018-09" db="EMBL/GenBank/DDBJ databases">
        <title>Genomic Encyclopedia of Archaeal and Bacterial Type Strains, Phase II (KMG-II): from individual species to whole genera.</title>
        <authorList>
            <person name="Goeker M."/>
        </authorList>
    </citation>
    <scope>NUCLEOTIDE SEQUENCE [LARGE SCALE GENOMIC DNA]</scope>
    <source>
        <strain evidence="5 6">DSM 17008</strain>
    </source>
</reference>
<dbReference type="SUPFAM" id="SSF53613">
    <property type="entry name" value="Ribokinase-like"/>
    <property type="match status" value="1"/>
</dbReference>
<sequence length="331" mass="36107">MGRIVTLGELLIRLSPPGERTLKQTDQWNVYVGGAEMNVAVAFSSLGGDARTLTALPDNAVGGMALAALRKEGVDTSFIARQGSRVGLYFVEKGTSERPSKVTYDRAFSSFTGWTPENLVWDELFKGVDVLHTTGITLALGTTARQAALAVVKEASRRGIRISFDFNYRSKLWEINEAKQAFQEILPYVDICFGSSKDLTHILGYGKEEQADLVTSFMKEYDIECFASMTRTTYSNTKHTLQASVMHKQKGTAYSPAFDVTIHDRIGGGDAYAAGLLYQLVHHAGRSQEDQIQFAAAAGVLAHSIDGDAFVLAKEDVEAFIQSQDGSGVVR</sequence>
<evidence type="ECO:0000256" key="2">
    <source>
        <dbReference type="ARBA" id="ARBA00022679"/>
    </source>
</evidence>
<dbReference type="EMBL" id="RAPK01000006">
    <property type="protein sequence ID" value="RKD76386.1"/>
    <property type="molecule type" value="Genomic_DNA"/>
</dbReference>
<feature type="domain" description="Carbohydrate kinase PfkB" evidence="4">
    <location>
        <begin position="2"/>
        <end position="302"/>
    </location>
</feature>
<keyword evidence="2" id="KW-0808">Transferase</keyword>
<comment type="caution">
    <text evidence="5">The sequence shown here is derived from an EMBL/GenBank/DDBJ whole genome shotgun (WGS) entry which is preliminary data.</text>
</comment>
<evidence type="ECO:0000259" key="4">
    <source>
        <dbReference type="Pfam" id="PF00294"/>
    </source>
</evidence>
<evidence type="ECO:0000256" key="3">
    <source>
        <dbReference type="ARBA" id="ARBA00022777"/>
    </source>
</evidence>
<gene>
    <name evidence="5" type="ORF">ATL39_0603</name>
</gene>
<dbReference type="RefSeq" id="WP_120191794.1">
    <property type="nucleotide sequence ID" value="NZ_RAPK01000006.1"/>
</dbReference>
<dbReference type="CDD" id="cd01166">
    <property type="entry name" value="KdgK"/>
    <property type="match status" value="1"/>
</dbReference>
<dbReference type="PANTHER" id="PTHR43320:SF2">
    <property type="entry name" value="2-DEHYDRO-3-DEOXYGLUCONOKINASE_2-DEHYDRO-3-DEOXYGALACTONOKINASE"/>
    <property type="match status" value="1"/>
</dbReference>
<dbReference type="Pfam" id="PF00294">
    <property type="entry name" value="PfkB"/>
    <property type="match status" value="1"/>
</dbReference>
<organism evidence="5 6">
    <name type="scientific">Sinobaca qinghaiensis</name>
    <dbReference type="NCBI Taxonomy" id="342944"/>
    <lineage>
        <taxon>Bacteria</taxon>
        <taxon>Bacillati</taxon>
        <taxon>Bacillota</taxon>
        <taxon>Bacilli</taxon>
        <taxon>Bacillales</taxon>
        <taxon>Sporolactobacillaceae</taxon>
        <taxon>Sinobaca</taxon>
    </lineage>
</organism>
<evidence type="ECO:0000313" key="6">
    <source>
        <dbReference type="Proteomes" id="UP000285120"/>
    </source>
</evidence>
<dbReference type="InterPro" id="IPR052700">
    <property type="entry name" value="Carb_kinase_PfkB-like"/>
</dbReference>
<dbReference type="InterPro" id="IPR011611">
    <property type="entry name" value="PfkB_dom"/>
</dbReference>
<dbReference type="AlphaFoldDB" id="A0A419V8E2"/>
<accession>A0A419V8E2</accession>
<dbReference type="OrthoDB" id="9813569at2"/>
<dbReference type="GO" id="GO:0016301">
    <property type="term" value="F:kinase activity"/>
    <property type="evidence" value="ECO:0007669"/>
    <property type="project" value="UniProtKB-KW"/>
</dbReference>
<dbReference type="Proteomes" id="UP000285120">
    <property type="component" value="Unassembled WGS sequence"/>
</dbReference>
<evidence type="ECO:0000256" key="1">
    <source>
        <dbReference type="ARBA" id="ARBA00010688"/>
    </source>
</evidence>
<proteinExistence type="inferred from homology"/>